<dbReference type="PANTHER" id="PTHR37446">
    <property type="entry name" value="CLAUDIN-LIKE IN CAENORHABDITIS"/>
    <property type="match status" value="1"/>
</dbReference>
<dbReference type="WBParaSite" id="mrna-Wban_10477">
    <property type="protein sequence ID" value="mrna-Wban_10477"/>
    <property type="gene ID" value="Wban_10477"/>
</dbReference>
<feature type="transmembrane region" description="Helical" evidence="1">
    <location>
        <begin position="82"/>
        <end position="105"/>
    </location>
</feature>
<feature type="transmembrane region" description="Helical" evidence="1">
    <location>
        <begin position="117"/>
        <end position="138"/>
    </location>
</feature>
<keyword evidence="1" id="KW-0472">Membrane</keyword>
<sequence length="196" mass="21899">MVIALGLTVISMFLPGLKEFQEMAANISDDLKHFRIPKKIGSLGSLCQIASSSSDNIAFNDDTDPIDFCKHWFHELEDWEKIVVMLMCLSVIVEIITICWTLISFFGCCCRKICMQLLPMFSLIVVLLLAAAITVFAVNNQKVIHNIDFANVTRSFEIKIQTEAGRRFYLACSALAVAIIDVFVGSLNLCFLKSCC</sequence>
<name>A0AAF5RXW8_WUCBA</name>
<evidence type="ECO:0000256" key="1">
    <source>
        <dbReference type="SAM" id="Phobius"/>
    </source>
</evidence>
<dbReference type="Proteomes" id="UP000093561">
    <property type="component" value="Unassembled WGS sequence"/>
</dbReference>
<evidence type="ECO:0000256" key="2">
    <source>
        <dbReference type="SAM" id="SignalP"/>
    </source>
</evidence>
<reference evidence="3" key="1">
    <citation type="submission" date="2015-03" db="EMBL/GenBank/DDBJ databases">
        <title>Wuchereria bancrofti Genome Sequencing Papua New Guinea Strain.</title>
        <authorList>
            <person name="Small S.T."/>
            <person name="Serre D."/>
            <person name="Zimmerman P.A."/>
        </authorList>
    </citation>
    <scope>NUCLEOTIDE SEQUENCE [LARGE SCALE GENOMIC DNA]</scope>
    <source>
        <strain evidence="3">pt0022</strain>
    </source>
</reference>
<keyword evidence="1" id="KW-1133">Transmembrane helix</keyword>
<feature type="transmembrane region" description="Helical" evidence="1">
    <location>
        <begin position="168"/>
        <end position="192"/>
    </location>
</feature>
<reference evidence="4" key="3">
    <citation type="submission" date="2024-02" db="UniProtKB">
        <authorList>
            <consortium name="WormBaseParasite"/>
        </authorList>
    </citation>
    <scope>IDENTIFICATION</scope>
    <source>
        <strain evidence="4">pt0022</strain>
    </source>
</reference>
<feature type="chain" id="PRO_5042273352" evidence="2">
    <location>
        <begin position="20"/>
        <end position="196"/>
    </location>
</feature>
<protein>
    <submittedName>
        <fullName evidence="4">Uncharacterized protein</fullName>
    </submittedName>
</protein>
<evidence type="ECO:0000313" key="3">
    <source>
        <dbReference type="Proteomes" id="UP000093561"/>
    </source>
</evidence>
<evidence type="ECO:0000313" key="4">
    <source>
        <dbReference type="WBParaSite" id="mrna-Wban_10477"/>
    </source>
</evidence>
<organism evidence="3 4">
    <name type="scientific">Wuchereria bancrofti</name>
    <dbReference type="NCBI Taxonomy" id="6293"/>
    <lineage>
        <taxon>Eukaryota</taxon>
        <taxon>Metazoa</taxon>
        <taxon>Ecdysozoa</taxon>
        <taxon>Nematoda</taxon>
        <taxon>Chromadorea</taxon>
        <taxon>Rhabditida</taxon>
        <taxon>Spirurina</taxon>
        <taxon>Spiruromorpha</taxon>
        <taxon>Filarioidea</taxon>
        <taxon>Onchocercidae</taxon>
        <taxon>Wuchereria</taxon>
    </lineage>
</organism>
<reference evidence="3" key="2">
    <citation type="journal article" date="2016" name="Mol. Ecol.">
        <title>Population genomics of the filarial nematode parasite Wuchereria bancrofti from mosquitoes.</title>
        <authorList>
            <person name="Small S.T."/>
            <person name="Reimer L.J."/>
            <person name="Tisch D.J."/>
            <person name="King C.L."/>
            <person name="Christensen B.M."/>
            <person name="Siba P.M."/>
            <person name="Kazura J.W."/>
            <person name="Serre D."/>
            <person name="Zimmerman P.A."/>
        </authorList>
    </citation>
    <scope>NUCLEOTIDE SEQUENCE</scope>
    <source>
        <strain evidence="3">pt0022</strain>
    </source>
</reference>
<dbReference type="AlphaFoldDB" id="A0AAF5RXW8"/>
<accession>A0AAF5RXW8</accession>
<keyword evidence="2" id="KW-0732">Signal</keyword>
<proteinExistence type="predicted"/>
<keyword evidence="1" id="KW-0812">Transmembrane</keyword>
<dbReference type="PANTHER" id="PTHR37446:SF1">
    <property type="entry name" value="CLAUDIN"/>
    <property type="match status" value="1"/>
</dbReference>
<feature type="signal peptide" evidence="2">
    <location>
        <begin position="1"/>
        <end position="19"/>
    </location>
</feature>